<dbReference type="RefSeq" id="WP_184626742.1">
    <property type="nucleotide sequence ID" value="NZ_JACHCC010000008.1"/>
</dbReference>
<proteinExistence type="predicted"/>
<evidence type="ECO:0000313" key="1">
    <source>
        <dbReference type="EMBL" id="MBB6501224.1"/>
    </source>
</evidence>
<dbReference type="EMBL" id="JACHCC010000008">
    <property type="protein sequence ID" value="MBB6501224.1"/>
    <property type="molecule type" value="Genomic_DNA"/>
</dbReference>
<comment type="caution">
    <text evidence="1">The sequence shown here is derived from an EMBL/GenBank/DDBJ whole genome shotgun (WGS) entry which is preliminary data.</text>
</comment>
<sequence>MKAKNPLWQKMIDTWCTTEGMYGLTFPYIIGAERRFANRINFDIKQLLDEASNADQIYIISYCVDLEEYILGLHKPEYSPVKMLKNFGSLVINNEKLEKSQEIQSLLSFLNDMYENNINKKLVSKNYNTKEWSDFDINDIKEIEKANI</sequence>
<gene>
    <name evidence="1" type="ORF">HDF25_003387</name>
</gene>
<reference evidence="1 2" key="1">
    <citation type="submission" date="2020-08" db="EMBL/GenBank/DDBJ databases">
        <title>Genomic Encyclopedia of Type Strains, Phase IV (KMG-V): Genome sequencing to study the core and pangenomes of soil and plant-associated prokaryotes.</title>
        <authorList>
            <person name="Whitman W."/>
        </authorList>
    </citation>
    <scope>NUCLEOTIDE SEQUENCE [LARGE SCALE GENOMIC DNA]</scope>
    <source>
        <strain evidence="1 2">M2T3</strain>
    </source>
</reference>
<accession>A0A7X0J4Y2</accession>
<name>A0A7X0J4Y2_9SPHI</name>
<dbReference type="Proteomes" id="UP000521017">
    <property type="component" value="Unassembled WGS sequence"/>
</dbReference>
<dbReference type="AlphaFoldDB" id="A0A7X0J4Y2"/>
<protein>
    <submittedName>
        <fullName evidence="1">Uncharacterized protein</fullName>
    </submittedName>
</protein>
<organism evidence="1 2">
    <name type="scientific">Pedobacter cryoconitis</name>
    <dbReference type="NCBI Taxonomy" id="188932"/>
    <lineage>
        <taxon>Bacteria</taxon>
        <taxon>Pseudomonadati</taxon>
        <taxon>Bacteroidota</taxon>
        <taxon>Sphingobacteriia</taxon>
        <taxon>Sphingobacteriales</taxon>
        <taxon>Sphingobacteriaceae</taxon>
        <taxon>Pedobacter</taxon>
    </lineage>
</organism>
<evidence type="ECO:0000313" key="2">
    <source>
        <dbReference type="Proteomes" id="UP000521017"/>
    </source>
</evidence>